<dbReference type="InterPro" id="IPR035919">
    <property type="entry name" value="EAL_sf"/>
</dbReference>
<keyword evidence="2" id="KW-0378">Hydrolase</keyword>
<dbReference type="EC" id="3.1.4.52" evidence="2"/>
<feature type="domain" description="EAL" evidence="1">
    <location>
        <begin position="1"/>
        <end position="106"/>
    </location>
</feature>
<dbReference type="Proteomes" id="UP000277930">
    <property type="component" value="Chromosome 1"/>
</dbReference>
<dbReference type="PANTHER" id="PTHR33121">
    <property type="entry name" value="CYCLIC DI-GMP PHOSPHODIESTERASE PDEF"/>
    <property type="match status" value="1"/>
</dbReference>
<reference evidence="2 3" key="1">
    <citation type="submission" date="2018-12" db="EMBL/GenBank/DDBJ databases">
        <authorList>
            <consortium name="Pathogen Informatics"/>
        </authorList>
    </citation>
    <scope>NUCLEOTIDE SEQUENCE [LARGE SCALE GENOMIC DNA]</scope>
    <source>
        <strain evidence="2 3">NCTC9702</strain>
    </source>
</reference>
<protein>
    <submittedName>
        <fullName evidence="2">Putative diguanylate cyclase</fullName>
        <ecNumber evidence="2">3.1.4.52</ecNumber>
    </submittedName>
</protein>
<dbReference type="EMBL" id="LR134246">
    <property type="protein sequence ID" value="VED34564.1"/>
    <property type="molecule type" value="Genomic_DNA"/>
</dbReference>
<evidence type="ECO:0000259" key="1">
    <source>
        <dbReference type="PROSITE" id="PS50883"/>
    </source>
</evidence>
<dbReference type="SMART" id="SM00052">
    <property type="entry name" value="EAL"/>
    <property type="match status" value="1"/>
</dbReference>
<sequence length="106" mass="12000">MYNIEQLHKFGFRIAIDDFGTGYANYERLKRLQADIIKIDGVFVKDIVTNTLDAMIVRSITDLAKAKSLSVVAEFVETQQQQALLHKLGVQYLQGYLIGRPQPLAD</sequence>
<dbReference type="InterPro" id="IPR001633">
    <property type="entry name" value="EAL_dom"/>
</dbReference>
<gene>
    <name evidence="2" type="primary">yfeA_2</name>
    <name evidence="2" type="ORF">NCTC9702_01758</name>
</gene>
<dbReference type="GO" id="GO:0071111">
    <property type="term" value="F:cyclic-guanylate-specific phosphodiesterase activity"/>
    <property type="evidence" value="ECO:0007669"/>
    <property type="project" value="UniProtKB-EC"/>
</dbReference>
<dbReference type="SUPFAM" id="SSF141868">
    <property type="entry name" value="EAL domain-like"/>
    <property type="match status" value="1"/>
</dbReference>
<accession>A0A3S4P3Z7</accession>
<dbReference type="Pfam" id="PF00563">
    <property type="entry name" value="EAL"/>
    <property type="match status" value="1"/>
</dbReference>
<dbReference type="AlphaFoldDB" id="A0A3S4P3Z7"/>
<evidence type="ECO:0000313" key="3">
    <source>
        <dbReference type="Proteomes" id="UP000277930"/>
    </source>
</evidence>
<proteinExistence type="predicted"/>
<dbReference type="CDD" id="cd01948">
    <property type="entry name" value="EAL"/>
    <property type="match status" value="1"/>
</dbReference>
<dbReference type="PANTHER" id="PTHR33121:SF74">
    <property type="entry name" value="CYCLIC DI-GMP PHOSPHODIESTERASE PDEA-RELATED"/>
    <property type="match status" value="1"/>
</dbReference>
<name>A0A3S4P3Z7_ECOLX</name>
<evidence type="ECO:0000313" key="2">
    <source>
        <dbReference type="EMBL" id="VED34564.1"/>
    </source>
</evidence>
<organism evidence="2 3">
    <name type="scientific">Escherichia coli</name>
    <dbReference type="NCBI Taxonomy" id="562"/>
    <lineage>
        <taxon>Bacteria</taxon>
        <taxon>Pseudomonadati</taxon>
        <taxon>Pseudomonadota</taxon>
        <taxon>Gammaproteobacteria</taxon>
        <taxon>Enterobacterales</taxon>
        <taxon>Enterobacteriaceae</taxon>
        <taxon>Escherichia</taxon>
    </lineage>
</organism>
<dbReference type="PROSITE" id="PS50883">
    <property type="entry name" value="EAL"/>
    <property type="match status" value="1"/>
</dbReference>
<dbReference type="Gene3D" id="3.20.20.450">
    <property type="entry name" value="EAL domain"/>
    <property type="match status" value="1"/>
</dbReference>
<dbReference type="InterPro" id="IPR050706">
    <property type="entry name" value="Cyclic-di-GMP_PDE-like"/>
</dbReference>